<dbReference type="EMBL" id="LUHQ01000003">
    <property type="protein sequence ID" value="OAP06029.1"/>
    <property type="molecule type" value="Genomic_DNA"/>
</dbReference>
<feature type="chain" id="PRO_5008094973" description="Transmembrane protein" evidence="1">
    <location>
        <begin position="21"/>
        <end position="100"/>
    </location>
</feature>
<proteinExistence type="predicted"/>
<feature type="signal peptide" evidence="1">
    <location>
        <begin position="1"/>
        <end position="20"/>
    </location>
</feature>
<evidence type="ECO:0000313" key="2">
    <source>
        <dbReference type="EMBL" id="OAP06029.1"/>
    </source>
</evidence>
<keyword evidence="1" id="KW-0732">Signal</keyword>
<protein>
    <recommendedName>
        <fullName evidence="4">Transmembrane protein</fullName>
    </recommendedName>
</protein>
<comment type="caution">
    <text evidence="2">The sequence shown here is derived from an EMBL/GenBank/DDBJ whole genome shotgun (WGS) entry which is preliminary data.</text>
</comment>
<organism evidence="2 3">
    <name type="scientific">Arabidopsis thaliana</name>
    <name type="common">Mouse-ear cress</name>
    <dbReference type="NCBI Taxonomy" id="3702"/>
    <lineage>
        <taxon>Eukaryota</taxon>
        <taxon>Viridiplantae</taxon>
        <taxon>Streptophyta</taxon>
        <taxon>Embryophyta</taxon>
        <taxon>Tracheophyta</taxon>
        <taxon>Spermatophyta</taxon>
        <taxon>Magnoliopsida</taxon>
        <taxon>eudicotyledons</taxon>
        <taxon>Gunneridae</taxon>
        <taxon>Pentapetalae</taxon>
        <taxon>rosids</taxon>
        <taxon>malvids</taxon>
        <taxon>Brassicales</taxon>
        <taxon>Brassicaceae</taxon>
        <taxon>Camelineae</taxon>
        <taxon>Arabidopsis</taxon>
    </lineage>
</organism>
<accession>A0A178VI95</accession>
<name>A0A178VI95_ARATH</name>
<evidence type="ECO:0008006" key="4">
    <source>
        <dbReference type="Google" id="ProtNLM"/>
    </source>
</evidence>
<evidence type="ECO:0000256" key="1">
    <source>
        <dbReference type="SAM" id="SignalP"/>
    </source>
</evidence>
<gene>
    <name evidence="2" type="ordered locus">AXX17_At3g40070</name>
</gene>
<dbReference type="Proteomes" id="UP000078284">
    <property type="component" value="Chromosome 3"/>
</dbReference>
<dbReference type="AlphaFoldDB" id="A0A178VI95"/>
<sequence>MFFQLFSLLFLTLFVTSVTSSRFIYDFDPVPSSATTPLETNPVGFSGAVIKVGVNMAVSGSQIPLASLLIRNGAILTSNKDEVPLIHHHHISGTISNIIK</sequence>
<reference evidence="3" key="1">
    <citation type="journal article" date="2016" name="Proc. Natl. Acad. Sci. U.S.A.">
        <title>Chromosome-level assembly of Arabidopsis thaliana Ler reveals the extent of translocation and inversion polymorphisms.</title>
        <authorList>
            <person name="Zapata L."/>
            <person name="Ding J."/>
            <person name="Willing E.M."/>
            <person name="Hartwig B."/>
            <person name="Bezdan D."/>
            <person name="Jiao W.B."/>
            <person name="Patel V."/>
            <person name="Velikkakam James G."/>
            <person name="Koornneef M."/>
            <person name="Ossowski S."/>
            <person name="Schneeberger K."/>
        </authorList>
    </citation>
    <scope>NUCLEOTIDE SEQUENCE [LARGE SCALE GENOMIC DNA]</scope>
    <source>
        <strain evidence="3">cv. Landsberg erecta</strain>
    </source>
</reference>
<evidence type="ECO:0000313" key="3">
    <source>
        <dbReference type="Proteomes" id="UP000078284"/>
    </source>
</evidence>